<evidence type="ECO:0000313" key="3">
    <source>
        <dbReference type="Proteomes" id="UP001215598"/>
    </source>
</evidence>
<feature type="region of interest" description="Disordered" evidence="1">
    <location>
        <begin position="140"/>
        <end position="190"/>
    </location>
</feature>
<dbReference type="Proteomes" id="UP001215598">
    <property type="component" value="Unassembled WGS sequence"/>
</dbReference>
<dbReference type="AlphaFoldDB" id="A0AAD7HWV2"/>
<name>A0AAD7HWV2_9AGAR</name>
<protein>
    <submittedName>
        <fullName evidence="2">Uncharacterized protein</fullName>
    </submittedName>
</protein>
<accession>A0AAD7HWV2</accession>
<feature type="region of interest" description="Disordered" evidence="1">
    <location>
        <begin position="98"/>
        <end position="126"/>
    </location>
</feature>
<organism evidence="2 3">
    <name type="scientific">Mycena metata</name>
    <dbReference type="NCBI Taxonomy" id="1033252"/>
    <lineage>
        <taxon>Eukaryota</taxon>
        <taxon>Fungi</taxon>
        <taxon>Dikarya</taxon>
        <taxon>Basidiomycota</taxon>
        <taxon>Agaricomycotina</taxon>
        <taxon>Agaricomycetes</taxon>
        <taxon>Agaricomycetidae</taxon>
        <taxon>Agaricales</taxon>
        <taxon>Marasmiineae</taxon>
        <taxon>Mycenaceae</taxon>
        <taxon>Mycena</taxon>
    </lineage>
</organism>
<evidence type="ECO:0000313" key="2">
    <source>
        <dbReference type="EMBL" id="KAJ7728920.1"/>
    </source>
</evidence>
<feature type="region of interest" description="Disordered" evidence="1">
    <location>
        <begin position="32"/>
        <end position="51"/>
    </location>
</feature>
<feature type="compositionally biased region" description="Acidic residues" evidence="1">
    <location>
        <begin position="142"/>
        <end position="151"/>
    </location>
</feature>
<gene>
    <name evidence="2" type="ORF">B0H16DRAFT_1588005</name>
</gene>
<proteinExistence type="predicted"/>
<keyword evidence="3" id="KW-1185">Reference proteome</keyword>
<feature type="compositionally biased region" description="Low complexity" evidence="1">
    <location>
        <begin position="164"/>
        <end position="183"/>
    </location>
</feature>
<dbReference type="EMBL" id="JARKIB010000169">
    <property type="protein sequence ID" value="KAJ7728920.1"/>
    <property type="molecule type" value="Genomic_DNA"/>
</dbReference>
<sequence>MLLLLRRQPRRRPRMPHPLLVMPLPIISAFASDSAHHHHHHQATPPSPAQPSIQVMATRARTRATAMSNAGTSGGSSTDTAGGAYTTDFTTAISCSTSPSFLSNPLRDPVGPAPRTHASPRPTSSPCACGCGCLAHRGSGPCEDEDAEAGEGEGIPPPARPSKSRISSSTRASSGDRAAGSFSTRWVPQE</sequence>
<reference evidence="2" key="1">
    <citation type="submission" date="2023-03" db="EMBL/GenBank/DDBJ databases">
        <title>Massive genome expansion in bonnet fungi (Mycena s.s.) driven by repeated elements and novel gene families across ecological guilds.</title>
        <authorList>
            <consortium name="Lawrence Berkeley National Laboratory"/>
            <person name="Harder C.B."/>
            <person name="Miyauchi S."/>
            <person name="Viragh M."/>
            <person name="Kuo A."/>
            <person name="Thoen E."/>
            <person name="Andreopoulos B."/>
            <person name="Lu D."/>
            <person name="Skrede I."/>
            <person name="Drula E."/>
            <person name="Henrissat B."/>
            <person name="Morin E."/>
            <person name="Kohler A."/>
            <person name="Barry K."/>
            <person name="LaButti K."/>
            <person name="Morin E."/>
            <person name="Salamov A."/>
            <person name="Lipzen A."/>
            <person name="Mereny Z."/>
            <person name="Hegedus B."/>
            <person name="Baldrian P."/>
            <person name="Stursova M."/>
            <person name="Weitz H."/>
            <person name="Taylor A."/>
            <person name="Grigoriev I.V."/>
            <person name="Nagy L.G."/>
            <person name="Martin F."/>
            <person name="Kauserud H."/>
        </authorList>
    </citation>
    <scope>NUCLEOTIDE SEQUENCE</scope>
    <source>
        <strain evidence="2">CBHHK182m</strain>
    </source>
</reference>
<evidence type="ECO:0000256" key="1">
    <source>
        <dbReference type="SAM" id="MobiDB-lite"/>
    </source>
</evidence>
<comment type="caution">
    <text evidence="2">The sequence shown here is derived from an EMBL/GenBank/DDBJ whole genome shotgun (WGS) entry which is preliminary data.</text>
</comment>